<dbReference type="RefSeq" id="WP_137986581.1">
    <property type="nucleotide sequence ID" value="NZ_JHEG04000001.1"/>
</dbReference>
<comment type="caution">
    <text evidence="1">The sequence shown here is derived from an EMBL/GenBank/DDBJ whole genome shotgun (WGS) entry which is preliminary data.</text>
</comment>
<dbReference type="Proteomes" id="UP000029738">
    <property type="component" value="Unassembled WGS sequence"/>
</dbReference>
<dbReference type="InterPro" id="IPR029060">
    <property type="entry name" value="PIN-like_dom_sf"/>
</dbReference>
<keyword evidence="2" id="KW-1185">Reference proteome</keyword>
<dbReference type="EMBL" id="JHEG04000001">
    <property type="protein sequence ID" value="KAF3889123.1"/>
    <property type="molecule type" value="Genomic_DNA"/>
</dbReference>
<organism evidence="1 2">
    <name type="scientific">Tolypothrix bouteillei VB521301</name>
    <dbReference type="NCBI Taxonomy" id="1479485"/>
    <lineage>
        <taxon>Bacteria</taxon>
        <taxon>Bacillati</taxon>
        <taxon>Cyanobacteriota</taxon>
        <taxon>Cyanophyceae</taxon>
        <taxon>Nostocales</taxon>
        <taxon>Tolypothrichaceae</taxon>
        <taxon>Tolypothrix</taxon>
    </lineage>
</organism>
<sequence length="56" mass="5902">MSNYILDASAILALLNNEPGSAKVISVLTEAAMSSVNLSEVIARFADSGMSETEIR</sequence>
<proteinExistence type="predicted"/>
<dbReference type="Gene3D" id="3.40.50.1010">
    <property type="entry name" value="5'-nuclease"/>
    <property type="match status" value="1"/>
</dbReference>
<dbReference type="SUPFAM" id="SSF88723">
    <property type="entry name" value="PIN domain-like"/>
    <property type="match status" value="1"/>
</dbReference>
<name>A0A8S9TCH7_9CYAN</name>
<evidence type="ECO:0000313" key="2">
    <source>
        <dbReference type="Proteomes" id="UP000029738"/>
    </source>
</evidence>
<dbReference type="AlphaFoldDB" id="A0A8S9TCH7"/>
<accession>A0A8S9TCH7</accession>
<protein>
    <submittedName>
        <fullName evidence="1">Type II toxin-antitoxin system VapC family toxin</fullName>
    </submittedName>
</protein>
<reference evidence="1" key="1">
    <citation type="journal article" date="2015" name="Genome Announc.">
        <title>Draft Genome Sequence of Tolypothrix boutellei Strain VB521301.</title>
        <authorList>
            <person name="Chandrababunaidu M.M."/>
            <person name="Singh D."/>
            <person name="Sen D."/>
            <person name="Bhan S."/>
            <person name="Das S."/>
            <person name="Gupta A."/>
            <person name="Adhikary S.P."/>
            <person name="Tripathy S."/>
        </authorList>
    </citation>
    <scope>NUCLEOTIDE SEQUENCE</scope>
    <source>
        <strain evidence="1">VB521301</strain>
    </source>
</reference>
<dbReference type="OrthoDB" id="286092at2"/>
<evidence type="ECO:0000313" key="1">
    <source>
        <dbReference type="EMBL" id="KAF3889123.1"/>
    </source>
</evidence>
<reference evidence="1" key="2">
    <citation type="submission" date="2019-11" db="EMBL/GenBank/DDBJ databases">
        <title>Improved Assembly of Tolypothrix boutellei genome.</title>
        <authorList>
            <person name="Sarangi A.N."/>
            <person name="Mukherjee M."/>
            <person name="Ghosh S."/>
            <person name="Singh D."/>
            <person name="Das A."/>
            <person name="Kant S."/>
            <person name="Prusty A."/>
            <person name="Tripathy S."/>
        </authorList>
    </citation>
    <scope>NUCLEOTIDE SEQUENCE</scope>
    <source>
        <strain evidence="1">VB521301</strain>
    </source>
</reference>
<gene>
    <name evidence="1" type="ORF">DA73_0400029315</name>
</gene>